<organism evidence="2 3">
    <name type="scientific">Nocardioides dubius</name>
    <dbReference type="NCBI Taxonomy" id="317019"/>
    <lineage>
        <taxon>Bacteria</taxon>
        <taxon>Bacillati</taxon>
        <taxon>Actinomycetota</taxon>
        <taxon>Actinomycetes</taxon>
        <taxon>Propionibacteriales</taxon>
        <taxon>Nocardioidaceae</taxon>
        <taxon>Nocardioides</taxon>
    </lineage>
</organism>
<keyword evidence="1" id="KW-0732">Signal</keyword>
<gene>
    <name evidence="2" type="ORF">GCM10009668_14150</name>
</gene>
<dbReference type="Proteomes" id="UP001501581">
    <property type="component" value="Unassembled WGS sequence"/>
</dbReference>
<dbReference type="RefSeq" id="WP_415629819.1">
    <property type="nucleotide sequence ID" value="NZ_CBCRZO010000001.1"/>
</dbReference>
<feature type="signal peptide" evidence="1">
    <location>
        <begin position="1"/>
        <end position="30"/>
    </location>
</feature>
<dbReference type="PROSITE" id="PS51257">
    <property type="entry name" value="PROKAR_LIPOPROTEIN"/>
    <property type="match status" value="1"/>
</dbReference>
<evidence type="ECO:0008006" key="4">
    <source>
        <dbReference type="Google" id="ProtNLM"/>
    </source>
</evidence>
<evidence type="ECO:0000256" key="1">
    <source>
        <dbReference type="SAM" id="SignalP"/>
    </source>
</evidence>
<accession>A0ABN1TQH2</accession>
<dbReference type="EMBL" id="BAAALG010000005">
    <property type="protein sequence ID" value="GAA1097980.1"/>
    <property type="molecule type" value="Genomic_DNA"/>
</dbReference>
<keyword evidence="3" id="KW-1185">Reference proteome</keyword>
<comment type="caution">
    <text evidence="2">The sequence shown here is derived from an EMBL/GenBank/DDBJ whole genome shotgun (WGS) entry which is preliminary data.</text>
</comment>
<proteinExistence type="predicted"/>
<sequence length="253" mass="27144">MTTNRPAAVAIGRRALLVSALGVAVLAACADEKKSSTAAPADDPRPLTSQEAELLALARFRLHQRATVPVDMEWPGTPSASLAVTLDLHDGVAWGRMSTGDDDAATDRLVLWDLQAIGTAPSADEAPAPAEWSTRGLSTDVPQDIFLTLALTLGSDRPENPVLLQQSTAQFLRRDAVGGVETSVFQGPRPAEETEQRQARSRYWVDDEGALLRFEAYLGDRSGQLARITVTDPHDEVEGLREAAEGVLVAGRR</sequence>
<feature type="chain" id="PRO_5047317543" description="Lipoprotein" evidence="1">
    <location>
        <begin position="31"/>
        <end position="253"/>
    </location>
</feature>
<evidence type="ECO:0000313" key="2">
    <source>
        <dbReference type="EMBL" id="GAA1097980.1"/>
    </source>
</evidence>
<reference evidence="2 3" key="1">
    <citation type="journal article" date="2019" name="Int. J. Syst. Evol. Microbiol.">
        <title>The Global Catalogue of Microorganisms (GCM) 10K type strain sequencing project: providing services to taxonomists for standard genome sequencing and annotation.</title>
        <authorList>
            <consortium name="The Broad Institute Genomics Platform"/>
            <consortium name="The Broad Institute Genome Sequencing Center for Infectious Disease"/>
            <person name="Wu L."/>
            <person name="Ma J."/>
        </authorList>
    </citation>
    <scope>NUCLEOTIDE SEQUENCE [LARGE SCALE GENOMIC DNA]</scope>
    <source>
        <strain evidence="2 3">JCM 13008</strain>
    </source>
</reference>
<protein>
    <recommendedName>
        <fullName evidence="4">Lipoprotein</fullName>
    </recommendedName>
</protein>
<evidence type="ECO:0000313" key="3">
    <source>
        <dbReference type="Proteomes" id="UP001501581"/>
    </source>
</evidence>
<name>A0ABN1TQH2_9ACTN</name>